<evidence type="ECO:0000313" key="1">
    <source>
        <dbReference type="EMBL" id="GIN23113.1"/>
    </source>
</evidence>
<dbReference type="RefSeq" id="WP_212963879.1">
    <property type="nucleotide sequence ID" value="NZ_BOQT01000026.1"/>
</dbReference>
<name>A0ABQ4KE07_9BACI</name>
<evidence type="ECO:0000313" key="2">
    <source>
        <dbReference type="Proteomes" id="UP000680279"/>
    </source>
</evidence>
<organism evidence="1 2">
    <name type="scientific">Siminovitchia fordii</name>
    <dbReference type="NCBI Taxonomy" id="254759"/>
    <lineage>
        <taxon>Bacteria</taxon>
        <taxon>Bacillati</taxon>
        <taxon>Bacillota</taxon>
        <taxon>Bacilli</taxon>
        <taxon>Bacillales</taxon>
        <taxon>Bacillaceae</taxon>
        <taxon>Siminovitchia</taxon>
    </lineage>
</organism>
<accession>A0ABQ4KE07</accession>
<dbReference type="EMBL" id="BOQT01000026">
    <property type="protein sequence ID" value="GIN23113.1"/>
    <property type="molecule type" value="Genomic_DNA"/>
</dbReference>
<keyword evidence="2" id="KW-1185">Reference proteome</keyword>
<evidence type="ECO:0008006" key="3">
    <source>
        <dbReference type="Google" id="ProtNLM"/>
    </source>
</evidence>
<gene>
    <name evidence="1" type="ORF">J1TS3_42470</name>
</gene>
<reference evidence="1 2" key="1">
    <citation type="submission" date="2021-03" db="EMBL/GenBank/DDBJ databases">
        <title>Antimicrobial resistance genes in bacteria isolated from Japanese honey, and their potential for conferring macrolide and lincosamide resistance in the American foulbrood pathogen Paenibacillus larvae.</title>
        <authorList>
            <person name="Okamoto M."/>
            <person name="Kumagai M."/>
            <person name="Kanamori H."/>
            <person name="Takamatsu D."/>
        </authorList>
    </citation>
    <scope>NUCLEOTIDE SEQUENCE [LARGE SCALE GENOMIC DNA]</scope>
    <source>
        <strain evidence="1 2">J1TS3</strain>
    </source>
</reference>
<comment type="caution">
    <text evidence="1">The sequence shown here is derived from an EMBL/GenBank/DDBJ whole genome shotgun (WGS) entry which is preliminary data.</text>
</comment>
<sequence>MKDLRELYILGKPIDTKFGKVRFLKYHEYANNIESIQLISMNVLHIYYQYKKINKGDNPEINEEIENIKEHSLFEVALSIDYFIEAYLKIYRLVLDVEGGETEHIDNKIKEIFENEDNFMLMRSIVMDMNLIKEEEVNPNPEIQEYIEAGRELERANAEKQSFSDIASSIVVGSGLTYEDVANMSVLQVYATYYRIAQMQSYSTTVLYSTVAEKVKVDAWNKHIDLFETKKAGMKMSEFNKKYGSLFG</sequence>
<dbReference type="Proteomes" id="UP000680279">
    <property type="component" value="Unassembled WGS sequence"/>
</dbReference>
<proteinExistence type="predicted"/>
<protein>
    <recommendedName>
        <fullName evidence="3">Phage protein</fullName>
    </recommendedName>
</protein>